<comment type="caution">
    <text evidence="3">The sequence shown here is derived from an EMBL/GenBank/DDBJ whole genome shotgun (WGS) entry which is preliminary data.</text>
</comment>
<keyword evidence="1" id="KW-1133">Transmembrane helix</keyword>
<keyword evidence="4" id="KW-1185">Reference proteome</keyword>
<evidence type="ECO:0000313" key="4">
    <source>
        <dbReference type="Proteomes" id="UP000298030"/>
    </source>
</evidence>
<proteinExistence type="predicted"/>
<dbReference type="EMBL" id="QPFP01000159">
    <property type="protein sequence ID" value="TEB20032.1"/>
    <property type="molecule type" value="Genomic_DNA"/>
</dbReference>
<dbReference type="EMBL" id="QPFP01000005">
    <property type="protein sequence ID" value="TEB36811.1"/>
    <property type="molecule type" value="Genomic_DNA"/>
</dbReference>
<reference evidence="3 4" key="1">
    <citation type="journal article" date="2019" name="Nat. Ecol. Evol.">
        <title>Megaphylogeny resolves global patterns of mushroom evolution.</title>
        <authorList>
            <person name="Varga T."/>
            <person name="Krizsan K."/>
            <person name="Foldi C."/>
            <person name="Dima B."/>
            <person name="Sanchez-Garcia M."/>
            <person name="Sanchez-Ramirez S."/>
            <person name="Szollosi G.J."/>
            <person name="Szarkandi J.G."/>
            <person name="Papp V."/>
            <person name="Albert L."/>
            <person name="Andreopoulos W."/>
            <person name="Angelini C."/>
            <person name="Antonin V."/>
            <person name="Barry K.W."/>
            <person name="Bougher N.L."/>
            <person name="Buchanan P."/>
            <person name="Buyck B."/>
            <person name="Bense V."/>
            <person name="Catcheside P."/>
            <person name="Chovatia M."/>
            <person name="Cooper J."/>
            <person name="Damon W."/>
            <person name="Desjardin D."/>
            <person name="Finy P."/>
            <person name="Geml J."/>
            <person name="Haridas S."/>
            <person name="Hughes K."/>
            <person name="Justo A."/>
            <person name="Karasinski D."/>
            <person name="Kautmanova I."/>
            <person name="Kiss B."/>
            <person name="Kocsube S."/>
            <person name="Kotiranta H."/>
            <person name="LaButti K.M."/>
            <person name="Lechner B.E."/>
            <person name="Liimatainen K."/>
            <person name="Lipzen A."/>
            <person name="Lukacs Z."/>
            <person name="Mihaltcheva S."/>
            <person name="Morgado L.N."/>
            <person name="Niskanen T."/>
            <person name="Noordeloos M.E."/>
            <person name="Ohm R.A."/>
            <person name="Ortiz-Santana B."/>
            <person name="Ovrebo C."/>
            <person name="Racz N."/>
            <person name="Riley R."/>
            <person name="Savchenko A."/>
            <person name="Shiryaev A."/>
            <person name="Soop K."/>
            <person name="Spirin V."/>
            <person name="Szebenyi C."/>
            <person name="Tomsovsky M."/>
            <person name="Tulloss R.E."/>
            <person name="Uehling J."/>
            <person name="Grigoriev I.V."/>
            <person name="Vagvolgyi C."/>
            <person name="Papp T."/>
            <person name="Martin F.M."/>
            <person name="Miettinen O."/>
            <person name="Hibbett D.S."/>
            <person name="Nagy L.G."/>
        </authorList>
    </citation>
    <scope>NUCLEOTIDE SEQUENCE [LARGE SCALE GENOMIC DNA]</scope>
    <source>
        <strain evidence="3 4">FP101781</strain>
    </source>
</reference>
<evidence type="ECO:0000256" key="1">
    <source>
        <dbReference type="SAM" id="Phobius"/>
    </source>
</evidence>
<organism evidence="3 4">
    <name type="scientific">Coprinellus micaceus</name>
    <name type="common">Glistening ink-cap mushroom</name>
    <name type="synonym">Coprinus micaceus</name>
    <dbReference type="NCBI Taxonomy" id="71717"/>
    <lineage>
        <taxon>Eukaryota</taxon>
        <taxon>Fungi</taxon>
        <taxon>Dikarya</taxon>
        <taxon>Basidiomycota</taxon>
        <taxon>Agaricomycotina</taxon>
        <taxon>Agaricomycetes</taxon>
        <taxon>Agaricomycetidae</taxon>
        <taxon>Agaricales</taxon>
        <taxon>Agaricineae</taxon>
        <taxon>Psathyrellaceae</taxon>
        <taxon>Coprinellus</taxon>
    </lineage>
</organism>
<gene>
    <name evidence="3" type="ORF">FA13DRAFT_1727174</name>
    <name evidence="2" type="ORF">FA13DRAFT_1743587</name>
</gene>
<sequence>MYAPLRPSQFFVLSQTLSPFHPIGTTLELQGKAGMSLTVASAIITVYGSLLFLLVPPSATNQTIAVDDAPV</sequence>
<keyword evidence="1" id="KW-0472">Membrane</keyword>
<evidence type="ECO:0000313" key="2">
    <source>
        <dbReference type="EMBL" id="TEB20032.1"/>
    </source>
</evidence>
<name>A0A4Y7TS37_COPMI</name>
<dbReference type="AlphaFoldDB" id="A0A4Y7TS37"/>
<evidence type="ECO:0000313" key="3">
    <source>
        <dbReference type="EMBL" id="TEB36811.1"/>
    </source>
</evidence>
<keyword evidence="1" id="KW-0812">Transmembrane</keyword>
<feature type="transmembrane region" description="Helical" evidence="1">
    <location>
        <begin position="35"/>
        <end position="55"/>
    </location>
</feature>
<accession>A0A4Y7TS37</accession>
<dbReference type="Proteomes" id="UP000298030">
    <property type="component" value="Unassembled WGS sequence"/>
</dbReference>
<protein>
    <submittedName>
        <fullName evidence="3">Uncharacterized protein</fullName>
    </submittedName>
</protein>